<protein>
    <submittedName>
        <fullName evidence="2 3">Uncharacterized protein</fullName>
    </submittedName>
</protein>
<dbReference type="EMBL" id="KB296765">
    <property type="protein sequence ID" value="ELU11353.1"/>
    <property type="molecule type" value="Genomic_DNA"/>
</dbReference>
<evidence type="ECO:0000313" key="4">
    <source>
        <dbReference type="Proteomes" id="UP000014760"/>
    </source>
</evidence>
<feature type="compositionally biased region" description="Polar residues" evidence="1">
    <location>
        <begin position="1"/>
        <end position="10"/>
    </location>
</feature>
<organism evidence="2">
    <name type="scientific">Capitella teleta</name>
    <name type="common">Polychaete worm</name>
    <dbReference type="NCBI Taxonomy" id="283909"/>
    <lineage>
        <taxon>Eukaryota</taxon>
        <taxon>Metazoa</taxon>
        <taxon>Spiralia</taxon>
        <taxon>Lophotrochozoa</taxon>
        <taxon>Annelida</taxon>
        <taxon>Polychaeta</taxon>
        <taxon>Sedentaria</taxon>
        <taxon>Scolecida</taxon>
        <taxon>Capitellidae</taxon>
        <taxon>Capitella</taxon>
    </lineage>
</organism>
<feature type="non-terminal residue" evidence="2">
    <location>
        <position position="399"/>
    </location>
</feature>
<name>R7UXP9_CAPTE</name>
<evidence type="ECO:0000256" key="1">
    <source>
        <dbReference type="SAM" id="MobiDB-lite"/>
    </source>
</evidence>
<proteinExistence type="predicted"/>
<feature type="compositionally biased region" description="Basic and acidic residues" evidence="1">
    <location>
        <begin position="193"/>
        <end position="206"/>
    </location>
</feature>
<dbReference type="Proteomes" id="UP000014760">
    <property type="component" value="Unassembled WGS sequence"/>
</dbReference>
<evidence type="ECO:0000313" key="2">
    <source>
        <dbReference type="EMBL" id="ELU11353.1"/>
    </source>
</evidence>
<feature type="region of interest" description="Disordered" evidence="1">
    <location>
        <begin position="329"/>
        <end position="399"/>
    </location>
</feature>
<accession>R7UXP9</accession>
<gene>
    <name evidence="2" type="ORF">CAPTEDRAFT_226879</name>
</gene>
<reference evidence="4" key="1">
    <citation type="submission" date="2012-12" db="EMBL/GenBank/DDBJ databases">
        <authorList>
            <person name="Hellsten U."/>
            <person name="Grimwood J."/>
            <person name="Chapman J.A."/>
            <person name="Shapiro H."/>
            <person name="Aerts A."/>
            <person name="Otillar R.P."/>
            <person name="Terry A.Y."/>
            <person name="Boore J.L."/>
            <person name="Simakov O."/>
            <person name="Marletaz F."/>
            <person name="Cho S.-J."/>
            <person name="Edsinger-Gonzales E."/>
            <person name="Havlak P."/>
            <person name="Kuo D.-H."/>
            <person name="Larsson T."/>
            <person name="Lv J."/>
            <person name="Arendt D."/>
            <person name="Savage R."/>
            <person name="Osoegawa K."/>
            <person name="de Jong P."/>
            <person name="Lindberg D.R."/>
            <person name="Seaver E.C."/>
            <person name="Weisblat D.A."/>
            <person name="Putnam N.H."/>
            <person name="Grigoriev I.V."/>
            <person name="Rokhsar D.S."/>
        </authorList>
    </citation>
    <scope>NUCLEOTIDE SEQUENCE</scope>
    <source>
        <strain evidence="4">I ESC-2004</strain>
    </source>
</reference>
<sequence>MAGLNYSSDDSGMWGEGDRSTVKHEADEEEEIVVDSPEPNGSSFPLDNFKPFPANDAGGATANPMPFPLQPHVSSAERIWTSSEEDVDVVSVSEPANDNRQPEYVSSDFQSALGATSPPSEEHSLEASAAYPFFTHGHGTAFVMLPQDPPQIPNYTAPIAASMPPPMHSPRYAGWHAPELPSGGTHRKRRASSNRERENLMKRSPEPSDVSNGWSDTSEDTDVDVLSDALLDVQGPPGQSSQLSVPDDQVRNPLCDVNSDQSDDDEIEVQENSADAGSDSDVEVVQVIHRMRRQSGLPGRYSGVVVDLTGPDLGEKYSHAYLSDCEHLSSDETHAAAEGIQEVEPPEPVGETSPPLEITASEQPPVEPQEPPPPAHCRRWNSCRFQNAPQHNPPAPPKE</sequence>
<feature type="region of interest" description="Disordered" evidence="1">
    <location>
        <begin position="1"/>
        <end position="128"/>
    </location>
</feature>
<reference evidence="3" key="3">
    <citation type="submission" date="2015-06" db="UniProtKB">
        <authorList>
            <consortium name="EnsemblMetazoa"/>
        </authorList>
    </citation>
    <scope>IDENTIFICATION</scope>
</reference>
<feature type="compositionally biased region" description="Pro residues" evidence="1">
    <location>
        <begin position="365"/>
        <end position="375"/>
    </location>
</feature>
<evidence type="ECO:0000313" key="3">
    <source>
        <dbReference type="EnsemblMetazoa" id="CapteP226879"/>
    </source>
</evidence>
<keyword evidence="4" id="KW-1185">Reference proteome</keyword>
<reference evidence="2 4" key="2">
    <citation type="journal article" date="2013" name="Nature">
        <title>Insights into bilaterian evolution from three spiralian genomes.</title>
        <authorList>
            <person name="Simakov O."/>
            <person name="Marletaz F."/>
            <person name="Cho S.J."/>
            <person name="Edsinger-Gonzales E."/>
            <person name="Havlak P."/>
            <person name="Hellsten U."/>
            <person name="Kuo D.H."/>
            <person name="Larsson T."/>
            <person name="Lv J."/>
            <person name="Arendt D."/>
            <person name="Savage R."/>
            <person name="Osoegawa K."/>
            <person name="de Jong P."/>
            <person name="Grimwood J."/>
            <person name="Chapman J.A."/>
            <person name="Shapiro H."/>
            <person name="Aerts A."/>
            <person name="Otillar R.P."/>
            <person name="Terry A.Y."/>
            <person name="Boore J.L."/>
            <person name="Grigoriev I.V."/>
            <person name="Lindberg D.R."/>
            <person name="Seaver E.C."/>
            <person name="Weisblat D.A."/>
            <person name="Putnam N.H."/>
            <person name="Rokhsar D.S."/>
        </authorList>
    </citation>
    <scope>NUCLEOTIDE SEQUENCE</scope>
    <source>
        <strain evidence="2 4">I ESC-2004</strain>
    </source>
</reference>
<dbReference type="HOGENOM" id="CLU_691828_0_0_1"/>
<dbReference type="EMBL" id="AMQN01005769">
    <property type="status" value="NOT_ANNOTATED_CDS"/>
    <property type="molecule type" value="Genomic_DNA"/>
</dbReference>
<feature type="compositionally biased region" description="Basic and acidic residues" evidence="1">
    <location>
        <begin position="16"/>
        <end position="26"/>
    </location>
</feature>
<feature type="region of interest" description="Disordered" evidence="1">
    <location>
        <begin position="155"/>
        <end position="281"/>
    </location>
</feature>
<dbReference type="AlphaFoldDB" id="R7UXP9"/>
<feature type="compositionally biased region" description="Polar residues" evidence="1">
    <location>
        <begin position="107"/>
        <end position="119"/>
    </location>
</feature>
<dbReference type="EnsemblMetazoa" id="CapteT226879">
    <property type="protein sequence ID" value="CapteP226879"/>
    <property type="gene ID" value="CapteG226879"/>
</dbReference>